<evidence type="ECO:0000256" key="1">
    <source>
        <dbReference type="SAM" id="SignalP"/>
    </source>
</evidence>
<reference evidence="3 4" key="1">
    <citation type="journal article" date="2020" name="Elife">
        <title>Loss of centromere function drives karyotype evolution in closely related Malassezia species.</title>
        <authorList>
            <person name="Sankaranarayanan S.R."/>
            <person name="Ianiri G."/>
            <person name="Coelho M.A."/>
            <person name="Reza M.H."/>
            <person name="Thimmappa B.C."/>
            <person name="Ganguly P."/>
            <person name="Vadnala R.N."/>
            <person name="Sun S."/>
            <person name="Siddharthan R."/>
            <person name="Tellgren-Roth C."/>
            <person name="Dawson T.L."/>
            <person name="Heitman J."/>
            <person name="Sanyal K."/>
        </authorList>
    </citation>
    <scope>NUCLEOTIDE SEQUENCE [LARGE SCALE GENOMIC DNA]</scope>
    <source>
        <strain evidence="3">CBS14141</strain>
    </source>
</reference>
<dbReference type="PANTHER" id="PTHR46546">
    <property type="entry name" value="SHEWANELLA-LIKE PROTEIN PHOSPHATASE 1"/>
    <property type="match status" value="1"/>
</dbReference>
<evidence type="ECO:0000313" key="4">
    <source>
        <dbReference type="Proteomes" id="UP000818624"/>
    </source>
</evidence>
<sequence length="348" mass="37704">MSWRRRVGLLLVALLGAYVLLAPHTEVHERRLVAVADLHGDYAHALAVLRNAHILAPDSTDWVAGDTVLVSTGDSVDRGDDTIQLYELYLSLQKQSAAAGGRVVNLLGNHEMMNALHDWRYVTPGDVRSFGGAAARRHAMSIDGWVGAAWLDTYNVTATVELPLPAGLEGALPKAVQASFVHGGITPAWAKRGVDEINALGHTFLQKALAEPDARGGLPTNTTQAEAALWSADGPFWYRGYAVDRAAAACATAREAMHALGVQYMVMGHTPSLQGFQVRCDGGVYVIDTGISRAYGGRQSALEVATRYERRRVWGRVHHTLAYTFSALYVGAAPQRLHVQAEHWSDAH</sequence>
<evidence type="ECO:0000259" key="2">
    <source>
        <dbReference type="Pfam" id="PF00149"/>
    </source>
</evidence>
<accession>A0ABY8ERW4</accession>
<proteinExistence type="predicted"/>
<name>A0ABY8ERW4_MALFU</name>
<dbReference type="Proteomes" id="UP000818624">
    <property type="component" value="Chromosome 2"/>
</dbReference>
<protein>
    <recommendedName>
        <fullName evidence="2">Calcineurin-like phosphoesterase domain-containing protein</fullName>
    </recommendedName>
</protein>
<dbReference type="PANTHER" id="PTHR46546:SF4">
    <property type="entry name" value="SHEWANELLA-LIKE PROTEIN PHOSPHATASE 1"/>
    <property type="match status" value="1"/>
</dbReference>
<feature type="chain" id="PRO_5046920006" description="Calcineurin-like phosphoesterase domain-containing protein" evidence="1">
    <location>
        <begin position="22"/>
        <end position="348"/>
    </location>
</feature>
<gene>
    <name evidence="3" type="ORF">GLX27_001749</name>
</gene>
<dbReference type="Gene3D" id="3.60.21.10">
    <property type="match status" value="1"/>
</dbReference>
<dbReference type="InterPro" id="IPR029052">
    <property type="entry name" value="Metallo-depent_PP-like"/>
</dbReference>
<organism evidence="3 4">
    <name type="scientific">Malassezia furfur</name>
    <name type="common">Pityriasis versicolor infection agent</name>
    <name type="synonym">Pityrosporum furfur</name>
    <dbReference type="NCBI Taxonomy" id="55194"/>
    <lineage>
        <taxon>Eukaryota</taxon>
        <taxon>Fungi</taxon>
        <taxon>Dikarya</taxon>
        <taxon>Basidiomycota</taxon>
        <taxon>Ustilaginomycotina</taxon>
        <taxon>Malasseziomycetes</taxon>
        <taxon>Malasseziales</taxon>
        <taxon>Malasseziaceae</taxon>
        <taxon>Malassezia</taxon>
    </lineage>
</organism>
<dbReference type="EMBL" id="CP046235">
    <property type="protein sequence ID" value="WFD47103.1"/>
    <property type="molecule type" value="Genomic_DNA"/>
</dbReference>
<dbReference type="SUPFAM" id="SSF56300">
    <property type="entry name" value="Metallo-dependent phosphatases"/>
    <property type="match status" value="1"/>
</dbReference>
<evidence type="ECO:0000313" key="3">
    <source>
        <dbReference type="EMBL" id="WFD47103.1"/>
    </source>
</evidence>
<keyword evidence="1" id="KW-0732">Signal</keyword>
<keyword evidence="4" id="KW-1185">Reference proteome</keyword>
<feature type="signal peptide" evidence="1">
    <location>
        <begin position="1"/>
        <end position="21"/>
    </location>
</feature>
<dbReference type="InterPro" id="IPR004843">
    <property type="entry name" value="Calcineurin-like_PHP"/>
</dbReference>
<dbReference type="Pfam" id="PF00149">
    <property type="entry name" value="Metallophos"/>
    <property type="match status" value="1"/>
</dbReference>
<feature type="domain" description="Calcineurin-like phosphoesterase" evidence="2">
    <location>
        <begin position="31"/>
        <end position="271"/>
    </location>
</feature>